<dbReference type="EMBL" id="CP046171">
    <property type="protein sequence ID" value="QIS04011.1"/>
    <property type="molecule type" value="Genomic_DNA"/>
</dbReference>
<gene>
    <name evidence="2" type="ORF">F5X71_18270</name>
</gene>
<feature type="region of interest" description="Disordered" evidence="1">
    <location>
        <begin position="1"/>
        <end position="27"/>
    </location>
</feature>
<reference evidence="2 3" key="1">
    <citation type="journal article" date="2019" name="ACS Chem. Biol.">
        <title>Identification and Mobilization of a Cryptic Antibiotic Biosynthesis Gene Locus from a Human-Pathogenic Nocardia Isolate.</title>
        <authorList>
            <person name="Herisse M."/>
            <person name="Ishida K."/>
            <person name="Porter J.L."/>
            <person name="Howden B."/>
            <person name="Hertweck C."/>
            <person name="Stinear T.P."/>
            <person name="Pidot S.J."/>
        </authorList>
    </citation>
    <scope>NUCLEOTIDE SEQUENCE [LARGE SCALE GENOMIC DNA]</scope>
    <source>
        <strain evidence="2 3">AUSMDU00024985</strain>
    </source>
</reference>
<dbReference type="RefSeq" id="WP_167463130.1">
    <property type="nucleotide sequence ID" value="NZ_CP046171.1"/>
</dbReference>
<organism evidence="2 3">
    <name type="scientific">Nocardia brasiliensis</name>
    <dbReference type="NCBI Taxonomy" id="37326"/>
    <lineage>
        <taxon>Bacteria</taxon>
        <taxon>Bacillati</taxon>
        <taxon>Actinomycetota</taxon>
        <taxon>Actinomycetes</taxon>
        <taxon>Mycobacteriales</taxon>
        <taxon>Nocardiaceae</taxon>
        <taxon>Nocardia</taxon>
    </lineage>
</organism>
<dbReference type="AlphaFoldDB" id="A0A6G9XST4"/>
<accession>A0A6G9XST4</accession>
<protein>
    <submittedName>
        <fullName evidence="2">Uncharacterized protein</fullName>
    </submittedName>
</protein>
<evidence type="ECO:0000313" key="3">
    <source>
        <dbReference type="Proteomes" id="UP000501705"/>
    </source>
</evidence>
<name>A0A6G9XST4_NOCBR</name>
<sequence length="181" mass="19106">MALFGDRPRSAHSSLGPGRVALLDPRDEGNPKQSTFIGLDQAGLSLLIYGPGDIRRCFTALTDAAPAFRRAELASESPYVGCFPGHSAILWMALDGPDGSAIAVHCFPHCDTDFTTAQIAKRVSGPQGTLRPPWQFGIGTVGARVPVGFADIFVAAQAIPLGMLPGLERLPTPVTEGRGRL</sequence>
<evidence type="ECO:0000313" key="2">
    <source>
        <dbReference type="EMBL" id="QIS04011.1"/>
    </source>
</evidence>
<evidence type="ECO:0000256" key="1">
    <source>
        <dbReference type="SAM" id="MobiDB-lite"/>
    </source>
</evidence>
<dbReference type="Proteomes" id="UP000501705">
    <property type="component" value="Chromosome"/>
</dbReference>
<proteinExistence type="predicted"/>